<feature type="region of interest" description="Disordered" evidence="1">
    <location>
        <begin position="560"/>
        <end position="586"/>
    </location>
</feature>
<name>A0A7Z0ETZ5_9ACTN</name>
<organism evidence="2 3">
    <name type="scientific">Nocardiopsis aegyptia</name>
    <dbReference type="NCBI Taxonomy" id="220378"/>
    <lineage>
        <taxon>Bacteria</taxon>
        <taxon>Bacillati</taxon>
        <taxon>Actinomycetota</taxon>
        <taxon>Actinomycetes</taxon>
        <taxon>Streptosporangiales</taxon>
        <taxon>Nocardiopsidaceae</taxon>
        <taxon>Nocardiopsis</taxon>
    </lineage>
</organism>
<proteinExistence type="predicted"/>
<reference evidence="2 3" key="1">
    <citation type="submission" date="2020-07" db="EMBL/GenBank/DDBJ databases">
        <title>Sequencing the genomes of 1000 actinobacteria strains.</title>
        <authorList>
            <person name="Klenk H.-P."/>
        </authorList>
    </citation>
    <scope>NUCLEOTIDE SEQUENCE [LARGE SCALE GENOMIC DNA]</scope>
    <source>
        <strain evidence="2 3">DSM 44442</strain>
    </source>
</reference>
<keyword evidence="3" id="KW-1185">Reference proteome</keyword>
<dbReference type="PANTHER" id="PTHR33361:SF2">
    <property type="entry name" value="DUF885 DOMAIN-CONTAINING PROTEIN"/>
    <property type="match status" value="1"/>
</dbReference>
<dbReference type="Pfam" id="PF05960">
    <property type="entry name" value="DUF885"/>
    <property type="match status" value="1"/>
</dbReference>
<dbReference type="Proteomes" id="UP000572051">
    <property type="component" value="Unassembled WGS sequence"/>
</dbReference>
<evidence type="ECO:0000313" key="3">
    <source>
        <dbReference type="Proteomes" id="UP000572051"/>
    </source>
</evidence>
<dbReference type="InterPro" id="IPR010281">
    <property type="entry name" value="DUF885"/>
</dbReference>
<comment type="caution">
    <text evidence="2">The sequence shown here is derived from an EMBL/GenBank/DDBJ whole genome shotgun (WGS) entry which is preliminary data.</text>
</comment>
<sequence>MAHPSRRSPVDRLGDHHLDQACRLDPVHATLTGLAGHGTDLPDYSPEGWARRADLRRTSLRDLDALERDHPDQGGDALARAILRERLEAERDHLDSGLAQAVSITTSPPVLIRECLTLADTATEPGAEALARRLARVPDALSGYLRTLRSRAAEGRPTDRGQGECVAAMARIWAQGGTCAALAADVPGAAGRTSLGRDLATAAAAADAAYAAFADDLERLVLPHAGEAVADRERYAVAVRHVLGHDADLAETYDWLAESLRALTARTEDAARELDPDGDPARLRERLDTDPAWSVDGPGALTAWVRERLDAALAAADGTVLDVAPPLREIDLVVEPAGGGPVRYLPPSADLSRPGRVVWPVSGAGGPIPVWNAASTVHHEGVPGHHLQMGTAVLDRGLPAWRRHTSVPGHAEGWAVYAEGLMEEAGALDRPQWRLGHLMGLRANAAVALADMGAHAGLPMPGGVGARAGAPWNEANTVDFLAAHTAFPADVLRFTVLRGLAWPAQALSYACGERVWRRAREDARRRSEGASGAFDQRAFHARMLAIGGCGLSVLAGAARDPGRTPAPAGVRGPWERAGTPNGTTLM</sequence>
<dbReference type="EMBL" id="JACCFS010000001">
    <property type="protein sequence ID" value="NYJ37776.1"/>
    <property type="molecule type" value="Genomic_DNA"/>
</dbReference>
<dbReference type="RefSeq" id="WP_179828798.1">
    <property type="nucleotide sequence ID" value="NZ_JACCFS010000001.1"/>
</dbReference>
<dbReference type="AlphaFoldDB" id="A0A7Z0ETZ5"/>
<gene>
    <name evidence="2" type="ORF">HNR10_005657</name>
</gene>
<evidence type="ECO:0000313" key="2">
    <source>
        <dbReference type="EMBL" id="NYJ37776.1"/>
    </source>
</evidence>
<accession>A0A7Z0ETZ5</accession>
<protein>
    <submittedName>
        <fullName evidence="2">Uncharacterized protein (DUF885 family)</fullName>
    </submittedName>
</protein>
<dbReference type="PANTHER" id="PTHR33361">
    <property type="entry name" value="GLR0591 PROTEIN"/>
    <property type="match status" value="1"/>
</dbReference>
<evidence type="ECO:0000256" key="1">
    <source>
        <dbReference type="SAM" id="MobiDB-lite"/>
    </source>
</evidence>